<comment type="caution">
    <text evidence="1">The sequence shown here is derived from an EMBL/GenBank/DDBJ whole genome shotgun (WGS) entry which is preliminary data.</text>
</comment>
<reference evidence="1" key="1">
    <citation type="journal article" date="2022" name="bioRxiv">
        <title>Sequencing and chromosome-scale assembly of the giantPleurodeles waltlgenome.</title>
        <authorList>
            <person name="Brown T."/>
            <person name="Elewa A."/>
            <person name="Iarovenko S."/>
            <person name="Subramanian E."/>
            <person name="Araus A.J."/>
            <person name="Petzold A."/>
            <person name="Susuki M."/>
            <person name="Suzuki K.-i.T."/>
            <person name="Hayashi T."/>
            <person name="Toyoda A."/>
            <person name="Oliveira C."/>
            <person name="Osipova E."/>
            <person name="Leigh N.D."/>
            <person name="Simon A."/>
            <person name="Yun M.H."/>
        </authorList>
    </citation>
    <scope>NUCLEOTIDE SEQUENCE</scope>
    <source>
        <strain evidence="1">20211129_DDA</strain>
        <tissue evidence="1">Liver</tissue>
    </source>
</reference>
<gene>
    <name evidence="1" type="ORF">NDU88_001627</name>
</gene>
<protein>
    <submittedName>
        <fullName evidence="1">Uncharacterized protein</fullName>
    </submittedName>
</protein>
<evidence type="ECO:0000313" key="1">
    <source>
        <dbReference type="EMBL" id="KAJ1104215.1"/>
    </source>
</evidence>
<dbReference type="AlphaFoldDB" id="A0AAV7MN84"/>
<organism evidence="1 2">
    <name type="scientific">Pleurodeles waltl</name>
    <name type="common">Iberian ribbed newt</name>
    <dbReference type="NCBI Taxonomy" id="8319"/>
    <lineage>
        <taxon>Eukaryota</taxon>
        <taxon>Metazoa</taxon>
        <taxon>Chordata</taxon>
        <taxon>Craniata</taxon>
        <taxon>Vertebrata</taxon>
        <taxon>Euteleostomi</taxon>
        <taxon>Amphibia</taxon>
        <taxon>Batrachia</taxon>
        <taxon>Caudata</taxon>
        <taxon>Salamandroidea</taxon>
        <taxon>Salamandridae</taxon>
        <taxon>Pleurodelinae</taxon>
        <taxon>Pleurodeles</taxon>
    </lineage>
</organism>
<evidence type="ECO:0000313" key="2">
    <source>
        <dbReference type="Proteomes" id="UP001066276"/>
    </source>
</evidence>
<sequence length="113" mass="12086">MHTLMGPRAASSVPSNAAQQATTLSVLRDMCWRQRRGVFFGEPAECGRLSRGLPGNPLFCSAYRGQPTSLGAVAGRTDQRTFASVLAGAGQPQHPILQQKKHADVQLCELPGL</sequence>
<dbReference type="EMBL" id="JANPWB010000013">
    <property type="protein sequence ID" value="KAJ1104215.1"/>
    <property type="molecule type" value="Genomic_DNA"/>
</dbReference>
<accession>A0AAV7MN84</accession>
<dbReference type="Proteomes" id="UP001066276">
    <property type="component" value="Chromosome 9"/>
</dbReference>
<proteinExistence type="predicted"/>
<keyword evidence="2" id="KW-1185">Reference proteome</keyword>
<name>A0AAV7MN84_PLEWA</name>